<dbReference type="AlphaFoldDB" id="A0A8T2Y2I1"/>
<feature type="region of interest" description="Disordered" evidence="3">
    <location>
        <begin position="145"/>
        <end position="285"/>
    </location>
</feature>
<feature type="compositionally biased region" description="Low complexity" evidence="3">
    <location>
        <begin position="448"/>
        <end position="470"/>
    </location>
</feature>
<dbReference type="SMART" id="SM00717">
    <property type="entry name" value="SANT"/>
    <property type="match status" value="1"/>
</dbReference>
<gene>
    <name evidence="6" type="ORF">H0E87_017989</name>
</gene>
<feature type="compositionally biased region" description="Low complexity" evidence="3">
    <location>
        <begin position="256"/>
        <end position="273"/>
    </location>
</feature>
<dbReference type="InterPro" id="IPR036427">
    <property type="entry name" value="Bromodomain-like_sf"/>
</dbReference>
<evidence type="ECO:0000313" key="6">
    <source>
        <dbReference type="EMBL" id="KAH8499294.1"/>
    </source>
</evidence>
<dbReference type="PROSITE" id="PS50014">
    <property type="entry name" value="BROMODOMAIN_2"/>
    <property type="match status" value="1"/>
</dbReference>
<dbReference type="SMART" id="SM00297">
    <property type="entry name" value="BROMO"/>
    <property type="match status" value="1"/>
</dbReference>
<dbReference type="EMBL" id="JACEGQ020000009">
    <property type="protein sequence ID" value="KAH8499294.1"/>
    <property type="molecule type" value="Genomic_DNA"/>
</dbReference>
<keyword evidence="1 2" id="KW-0103">Bromodomain</keyword>
<sequence length="656" mass="72608">MAIEEEGTHKNQNQQTWGTWEELLLASAVKRHGFKNWDSVSLEIQTKTSLPLVLTTPENCQQKYHDLNHRFNTNNKLHHHTRKPPDFQEQHDNINTADNSNTTNKLVNIPWLEELRQLRVAELKQEVQRYDVSILTLQLKVKRLEEERERSVQGGDGNTQKSDLKEERPEIEKEHESGKPVSVSGEESDWENRSVNESNSTGTGGKGGGEDAAGELEKLEPVRSGSGEPDPVMSGSNRKEVEEEGDGGGGDGGEGSCEVGDSVNQLSSESLSSGRKRKGRESKEFSVTGGDETVVVCSVKSEPLVGFLEMIRAHKNGSLFESLLENQEMDVYKDMIRQHMDLEAIQTKLEQGSYSSSSLLFFRDLLLLFNNALVFFPKHSVQSLAAHELRSLVSNEMRKETHSSDSSVMPENIPPQPKSELERSDSLLAKHKSSIPVIVCRKRSSISVKPSSSSLGQKIEQQQQQSNENKSVNDLKPPTVEQGLLKKKSDEKPVTGARSTRRGKKNLAKGSSSPSKKQNTSPDSKAVVPDKPETPKIEKKKGEALTLEKKKSAVDFLKRIKKNSPAETPKKNSRVASNGGGERKKEGSGGKGETGKDRVLRKSSEKKPGKQESSPAKRNVGRPSKKAAEVSRVSGKRGRDIGGKEAAKKPRKRSRR</sequence>
<dbReference type="CDD" id="cd00167">
    <property type="entry name" value="SANT"/>
    <property type="match status" value="1"/>
</dbReference>
<name>A0A8T2Y2I1_POPDE</name>
<dbReference type="Gene3D" id="1.20.920.10">
    <property type="entry name" value="Bromodomain-like"/>
    <property type="match status" value="1"/>
</dbReference>
<feature type="domain" description="Bromo" evidence="4">
    <location>
        <begin position="312"/>
        <end position="383"/>
    </location>
</feature>
<dbReference type="Pfam" id="PF00439">
    <property type="entry name" value="Bromodomain"/>
    <property type="match status" value="1"/>
</dbReference>
<feature type="compositionally biased region" description="Basic and acidic residues" evidence="3">
    <location>
        <begin position="528"/>
        <end position="558"/>
    </location>
</feature>
<feature type="compositionally biased region" description="Basic and acidic residues" evidence="3">
    <location>
        <begin position="637"/>
        <end position="648"/>
    </location>
</feature>
<dbReference type="InterPro" id="IPR001487">
    <property type="entry name" value="Bromodomain"/>
</dbReference>
<evidence type="ECO:0000259" key="5">
    <source>
        <dbReference type="PROSITE" id="PS50090"/>
    </source>
</evidence>
<organism evidence="6 7">
    <name type="scientific">Populus deltoides</name>
    <name type="common">Eastern poplar</name>
    <name type="synonym">Eastern cottonwood</name>
    <dbReference type="NCBI Taxonomy" id="3696"/>
    <lineage>
        <taxon>Eukaryota</taxon>
        <taxon>Viridiplantae</taxon>
        <taxon>Streptophyta</taxon>
        <taxon>Embryophyta</taxon>
        <taxon>Tracheophyta</taxon>
        <taxon>Spermatophyta</taxon>
        <taxon>Magnoliopsida</taxon>
        <taxon>eudicotyledons</taxon>
        <taxon>Gunneridae</taxon>
        <taxon>Pentapetalae</taxon>
        <taxon>rosids</taxon>
        <taxon>fabids</taxon>
        <taxon>Malpighiales</taxon>
        <taxon>Salicaceae</taxon>
        <taxon>Saliceae</taxon>
        <taxon>Populus</taxon>
    </lineage>
</organism>
<feature type="region of interest" description="Disordered" evidence="3">
    <location>
        <begin position="396"/>
        <end position="422"/>
    </location>
</feature>
<dbReference type="Proteomes" id="UP000807159">
    <property type="component" value="Chromosome 9"/>
</dbReference>
<reference evidence="6" key="1">
    <citation type="journal article" date="2021" name="J. Hered.">
        <title>Genome Assembly of Salicaceae Populus deltoides (Eastern Cottonwood) I-69 Based on Nanopore Sequencing and Hi-C Technologies.</title>
        <authorList>
            <person name="Bai S."/>
            <person name="Wu H."/>
            <person name="Zhang J."/>
            <person name="Pan Z."/>
            <person name="Zhao W."/>
            <person name="Li Z."/>
            <person name="Tong C."/>
        </authorList>
    </citation>
    <scope>NUCLEOTIDE SEQUENCE</scope>
    <source>
        <tissue evidence="6">Leaf</tissue>
    </source>
</reference>
<feature type="domain" description="Myb-like" evidence="5">
    <location>
        <begin position="9"/>
        <end position="68"/>
    </location>
</feature>
<keyword evidence="7" id="KW-1185">Reference proteome</keyword>
<protein>
    <recommendedName>
        <fullName evidence="8">DNA-binding bromodomain-containing protein</fullName>
    </recommendedName>
</protein>
<dbReference type="SUPFAM" id="SSF46689">
    <property type="entry name" value="Homeodomain-like"/>
    <property type="match status" value="1"/>
</dbReference>
<evidence type="ECO:0000256" key="3">
    <source>
        <dbReference type="SAM" id="MobiDB-lite"/>
    </source>
</evidence>
<dbReference type="InterPro" id="IPR009057">
    <property type="entry name" value="Homeodomain-like_sf"/>
</dbReference>
<feature type="compositionally biased region" description="Gly residues" evidence="3">
    <location>
        <begin position="202"/>
        <end position="211"/>
    </location>
</feature>
<evidence type="ECO:0000256" key="2">
    <source>
        <dbReference type="PROSITE-ProRule" id="PRU00035"/>
    </source>
</evidence>
<proteinExistence type="predicted"/>
<dbReference type="PROSITE" id="PS50090">
    <property type="entry name" value="MYB_LIKE"/>
    <property type="match status" value="1"/>
</dbReference>
<evidence type="ECO:0000259" key="4">
    <source>
        <dbReference type="PROSITE" id="PS50014"/>
    </source>
</evidence>
<feature type="compositionally biased region" description="Polar residues" evidence="3">
    <location>
        <begin position="509"/>
        <end position="523"/>
    </location>
</feature>
<feature type="compositionally biased region" description="Basic and acidic residues" evidence="3">
    <location>
        <begin position="162"/>
        <end position="178"/>
    </location>
</feature>
<dbReference type="SUPFAM" id="SSF47370">
    <property type="entry name" value="Bromodomain"/>
    <property type="match status" value="1"/>
</dbReference>
<evidence type="ECO:0000313" key="7">
    <source>
        <dbReference type="Proteomes" id="UP000807159"/>
    </source>
</evidence>
<comment type="caution">
    <text evidence="6">The sequence shown here is derived from an EMBL/GenBank/DDBJ whole genome shotgun (WGS) entry which is preliminary data.</text>
</comment>
<dbReference type="PANTHER" id="PTHR37888">
    <property type="entry name" value="DNA-BINDING BROMODOMAIN-CONTAINING PROTEIN"/>
    <property type="match status" value="1"/>
</dbReference>
<evidence type="ECO:0008006" key="8">
    <source>
        <dbReference type="Google" id="ProtNLM"/>
    </source>
</evidence>
<dbReference type="Gene3D" id="1.10.10.60">
    <property type="entry name" value="Homeodomain-like"/>
    <property type="match status" value="1"/>
</dbReference>
<feature type="region of interest" description="Disordered" evidence="3">
    <location>
        <begin position="448"/>
        <end position="656"/>
    </location>
</feature>
<evidence type="ECO:0000256" key="1">
    <source>
        <dbReference type="ARBA" id="ARBA00023117"/>
    </source>
</evidence>
<accession>A0A8T2Y2I1</accession>
<dbReference type="InterPro" id="IPR001005">
    <property type="entry name" value="SANT/Myb"/>
</dbReference>
<dbReference type="PANTHER" id="PTHR37888:SF11">
    <property type="entry name" value="DNA-BINDING BROMODOMAIN-CONTAINING PROTEIN"/>
    <property type="match status" value="1"/>
</dbReference>
<dbReference type="Pfam" id="PF00249">
    <property type="entry name" value="Myb_DNA-binding"/>
    <property type="match status" value="1"/>
</dbReference>
<feature type="compositionally biased region" description="Basic and acidic residues" evidence="3">
    <location>
        <begin position="581"/>
        <end position="610"/>
    </location>
</feature>